<comment type="pathway">
    <text evidence="6">Amino-acid biosynthesis; L-leucine biosynthesis; L-leucine from 3-methyl-2-oxobutanoate: step 2/4.</text>
</comment>
<feature type="binding site" evidence="6">
    <location>
        <position position="347"/>
    </location>
    <ligand>
        <name>[4Fe-4S] cluster</name>
        <dbReference type="ChEBI" id="CHEBI:49883"/>
    </ligand>
</feature>
<evidence type="ECO:0000256" key="3">
    <source>
        <dbReference type="ARBA" id="ARBA00023004"/>
    </source>
</evidence>
<dbReference type="SUPFAM" id="SSF53732">
    <property type="entry name" value="Aconitase iron-sulfur domain"/>
    <property type="match status" value="1"/>
</dbReference>
<dbReference type="EC" id="4.2.1.33" evidence="6"/>
<keyword evidence="3 6" id="KW-0408">Iron</keyword>
<comment type="caution">
    <text evidence="8">The sequence shown here is derived from an EMBL/GenBank/DDBJ whole genome shotgun (WGS) entry which is preliminary data.</text>
</comment>
<dbReference type="InterPro" id="IPR050067">
    <property type="entry name" value="IPM_dehydratase_rel_enz"/>
</dbReference>
<keyword evidence="4 6" id="KW-0411">Iron-sulfur</keyword>
<protein>
    <recommendedName>
        <fullName evidence="6">3-isopropylmalate dehydratase large subunit</fullName>
        <ecNumber evidence="6">4.2.1.33</ecNumber>
    </recommendedName>
    <alternativeName>
        <fullName evidence="6">Alpha-IPM isomerase</fullName>
        <shortName evidence="6">IPMI</shortName>
    </alternativeName>
    <alternativeName>
        <fullName evidence="6">Isopropylmalate isomerase</fullName>
    </alternativeName>
</protein>
<dbReference type="PROSITE" id="PS00450">
    <property type="entry name" value="ACONITASE_1"/>
    <property type="match status" value="1"/>
</dbReference>
<dbReference type="PANTHER" id="PTHR43822">
    <property type="entry name" value="HOMOACONITASE, MITOCHONDRIAL-RELATED"/>
    <property type="match status" value="1"/>
</dbReference>
<keyword evidence="5 6" id="KW-0456">Lyase</keyword>
<comment type="subunit">
    <text evidence="6">Heterodimer of LeuC and LeuD.</text>
</comment>
<feature type="binding site" evidence="6">
    <location>
        <position position="410"/>
    </location>
    <ligand>
        <name>[4Fe-4S] cluster</name>
        <dbReference type="ChEBI" id="CHEBI:49883"/>
    </ligand>
</feature>
<dbReference type="PANTHER" id="PTHR43822:SF21">
    <property type="entry name" value="3-ISOPROPYLMALATE DEHYDRATASE LARGE SUBUNIT 1"/>
    <property type="match status" value="1"/>
</dbReference>
<evidence type="ECO:0000256" key="4">
    <source>
        <dbReference type="ARBA" id="ARBA00023014"/>
    </source>
</evidence>
<evidence type="ECO:0000313" key="9">
    <source>
        <dbReference type="Proteomes" id="UP000317371"/>
    </source>
</evidence>
<comment type="cofactor">
    <cofactor evidence="6">
        <name>[4Fe-4S] cluster</name>
        <dbReference type="ChEBI" id="CHEBI:49883"/>
    </cofactor>
    <text evidence="6">Binds 1 [4Fe-4S] cluster per subunit.</text>
</comment>
<feature type="domain" description="Aconitase/3-isopropylmalate dehydratase large subunit alpha/beta/alpha" evidence="7">
    <location>
        <begin position="36"/>
        <end position="335"/>
    </location>
</feature>
<dbReference type="InterPro" id="IPR001030">
    <property type="entry name" value="Acoase/IPM_deHydtase_lsu_aba"/>
</dbReference>
<keyword evidence="1 6" id="KW-0004">4Fe-4S</keyword>
<feature type="binding site" evidence="6">
    <location>
        <position position="407"/>
    </location>
    <ligand>
        <name>[4Fe-4S] cluster</name>
        <dbReference type="ChEBI" id="CHEBI:49883"/>
    </ligand>
</feature>
<dbReference type="OrthoDB" id="9802769at2"/>
<keyword evidence="9" id="KW-1185">Reference proteome</keyword>
<dbReference type="PRINTS" id="PR00415">
    <property type="entry name" value="ACONITASE"/>
</dbReference>
<dbReference type="HAMAP" id="MF_01027">
    <property type="entry name" value="LeuC_type2"/>
    <property type="match status" value="1"/>
</dbReference>
<dbReference type="AlphaFoldDB" id="A0A540VGW3"/>
<organism evidence="8 9">
    <name type="scientific">Litorilinea aerophila</name>
    <dbReference type="NCBI Taxonomy" id="1204385"/>
    <lineage>
        <taxon>Bacteria</taxon>
        <taxon>Bacillati</taxon>
        <taxon>Chloroflexota</taxon>
        <taxon>Caldilineae</taxon>
        <taxon>Caldilineales</taxon>
        <taxon>Caldilineaceae</taxon>
        <taxon>Litorilinea</taxon>
    </lineage>
</organism>
<dbReference type="InterPro" id="IPR036008">
    <property type="entry name" value="Aconitase_4Fe-4S_dom"/>
</dbReference>
<dbReference type="Pfam" id="PF00330">
    <property type="entry name" value="Aconitase"/>
    <property type="match status" value="1"/>
</dbReference>
<reference evidence="8 9" key="1">
    <citation type="submission" date="2019-06" db="EMBL/GenBank/DDBJ databases">
        <title>Genome sequence of Litorilinea aerophila BAA-2444.</title>
        <authorList>
            <person name="Maclea K.S."/>
            <person name="Maurais E.G."/>
            <person name="Iannazzi L.C."/>
        </authorList>
    </citation>
    <scope>NUCLEOTIDE SEQUENCE [LARGE SCALE GENOMIC DNA]</scope>
    <source>
        <strain evidence="8 9">ATCC BAA-2444</strain>
    </source>
</reference>
<comment type="similarity">
    <text evidence="6">Belongs to the aconitase/IPM isomerase family. LeuC type 2 subfamily.</text>
</comment>
<dbReference type="NCBIfam" id="NF001614">
    <property type="entry name" value="PRK00402.1"/>
    <property type="match status" value="1"/>
</dbReference>
<keyword evidence="6" id="KW-0028">Amino-acid biosynthesis</keyword>
<accession>A0A540VGW3</accession>
<dbReference type="InterPro" id="IPR011826">
    <property type="entry name" value="HAcnase/IPMdehydase_lsu_prok"/>
</dbReference>
<dbReference type="UniPathway" id="UPA00048">
    <property type="reaction ID" value="UER00071"/>
</dbReference>
<keyword evidence="6" id="KW-0100">Branched-chain amino acid biosynthesis</keyword>
<dbReference type="InterPro" id="IPR015931">
    <property type="entry name" value="Acnase/IPM_dHydase_lsu_aba_1/3"/>
</dbReference>
<dbReference type="InterPro" id="IPR018136">
    <property type="entry name" value="Aconitase_4Fe-4S_BS"/>
</dbReference>
<evidence type="ECO:0000256" key="6">
    <source>
        <dbReference type="HAMAP-Rule" id="MF_01027"/>
    </source>
</evidence>
<keyword evidence="6" id="KW-0432">Leucine biosynthesis</keyword>
<evidence type="ECO:0000256" key="1">
    <source>
        <dbReference type="ARBA" id="ARBA00022485"/>
    </source>
</evidence>
<evidence type="ECO:0000313" key="8">
    <source>
        <dbReference type="EMBL" id="TQE96010.1"/>
    </source>
</evidence>
<evidence type="ECO:0000259" key="7">
    <source>
        <dbReference type="Pfam" id="PF00330"/>
    </source>
</evidence>
<dbReference type="PROSITE" id="PS01244">
    <property type="entry name" value="ACONITASE_2"/>
    <property type="match status" value="1"/>
</dbReference>
<dbReference type="GO" id="GO:0003861">
    <property type="term" value="F:3-isopropylmalate dehydratase activity"/>
    <property type="evidence" value="ECO:0007669"/>
    <property type="project" value="UniProtKB-UniRule"/>
</dbReference>
<dbReference type="RefSeq" id="WP_141609927.1">
    <property type="nucleotide sequence ID" value="NZ_VIGC02000010.1"/>
</dbReference>
<gene>
    <name evidence="6" type="primary">leuC</name>
    <name evidence="8" type="ORF">FKZ61_09740</name>
</gene>
<evidence type="ECO:0000256" key="2">
    <source>
        <dbReference type="ARBA" id="ARBA00022723"/>
    </source>
</evidence>
<dbReference type="InParanoid" id="A0A540VGW3"/>
<sequence length="477" mass="51050">MSESHLQPSNSQPQTFAQKALARAAGLPAVEIGQVVDARPDVVLSHDNTAAIRRIWLQFGQERVVIPERLAITLDHAVPAPTTRHAQNHAEVRQFVAEQGIRHFWEVGRGICHQVLSEEAIVLPGQLILGADSHTTHFGWMGAFGAGIGRSEVAVLWATGELWLRVPESMRVVLEGELPLGVTAKDFALRLIGDLGADGGLYLSIEFAGDGIQRLSLASRMVLANMMAEFGAKTAYVPPDEKTYRYLAERLMKRKIQDARLGGNVEVTPAQDLGASGQPSIPNLQSFIFDLQSSALFPDPGAEYVATHVYRAEELEPYVACPHSVDNVVPLSQIAGTPVQQAFLGTCTNGRLEDIAAAAAVVRGRRVARGTRFIVIPASSQVLQAAMERGYIQTLVEAGAVIGVPGCGPCMGNHMGIPAPNEVTISSANRNFRGRMGTPEAEIYLASPAVVAASAVAGVIADPREVQGEGVKVEDED</sequence>
<dbReference type="EMBL" id="VIGC01000010">
    <property type="protein sequence ID" value="TQE96010.1"/>
    <property type="molecule type" value="Genomic_DNA"/>
</dbReference>
<keyword evidence="2 6" id="KW-0479">Metal-binding</keyword>
<dbReference type="GO" id="GO:0051539">
    <property type="term" value="F:4 iron, 4 sulfur cluster binding"/>
    <property type="evidence" value="ECO:0007669"/>
    <property type="project" value="UniProtKB-KW"/>
</dbReference>
<dbReference type="InterPro" id="IPR006251">
    <property type="entry name" value="Homoacnase/IPMdehydase_lsu"/>
</dbReference>
<proteinExistence type="inferred from homology"/>
<dbReference type="Proteomes" id="UP000317371">
    <property type="component" value="Unassembled WGS sequence"/>
</dbReference>
<dbReference type="GO" id="GO:0009098">
    <property type="term" value="P:L-leucine biosynthetic process"/>
    <property type="evidence" value="ECO:0007669"/>
    <property type="project" value="UniProtKB-UniRule"/>
</dbReference>
<comment type="catalytic activity">
    <reaction evidence="6">
        <text>(2R,3S)-3-isopropylmalate = (2S)-2-isopropylmalate</text>
        <dbReference type="Rhea" id="RHEA:32287"/>
        <dbReference type="ChEBI" id="CHEBI:1178"/>
        <dbReference type="ChEBI" id="CHEBI:35121"/>
        <dbReference type="EC" id="4.2.1.33"/>
    </reaction>
</comment>
<dbReference type="GO" id="GO:0046872">
    <property type="term" value="F:metal ion binding"/>
    <property type="evidence" value="ECO:0007669"/>
    <property type="project" value="UniProtKB-KW"/>
</dbReference>
<comment type="function">
    <text evidence="6">Catalyzes the isomerization between 2-isopropylmalate and 3-isopropylmalate, via the formation of 2-isopropylmaleate.</text>
</comment>
<evidence type="ECO:0000256" key="5">
    <source>
        <dbReference type="ARBA" id="ARBA00023239"/>
    </source>
</evidence>
<dbReference type="Gene3D" id="3.30.499.10">
    <property type="entry name" value="Aconitase, domain 3"/>
    <property type="match status" value="2"/>
</dbReference>
<name>A0A540VGW3_9CHLR</name>
<dbReference type="NCBIfam" id="TIGR01343">
    <property type="entry name" value="hacA_fam"/>
    <property type="match status" value="1"/>
</dbReference>